<organism evidence="1 2">
    <name type="scientific">Allorhodopirellula heiligendammensis</name>
    <dbReference type="NCBI Taxonomy" id="2714739"/>
    <lineage>
        <taxon>Bacteria</taxon>
        <taxon>Pseudomonadati</taxon>
        <taxon>Planctomycetota</taxon>
        <taxon>Planctomycetia</taxon>
        <taxon>Pirellulales</taxon>
        <taxon>Pirellulaceae</taxon>
        <taxon>Allorhodopirellula</taxon>
    </lineage>
</organism>
<reference evidence="1 2" key="1">
    <citation type="journal article" date="2020" name="Antonie Van Leeuwenhoek">
        <title>Rhodopirellula heiligendammensis sp. nov., Rhodopirellula pilleata sp. nov., and Rhodopirellula solitaria sp. nov. isolated from natural or artificial marine surfaces in Northern Germany and California, USA, and emended description of the genus Rhodopirellula.</title>
        <authorList>
            <person name="Kallscheuer N."/>
            <person name="Wiegand S."/>
            <person name="Jogler M."/>
            <person name="Boedeker C."/>
            <person name="Peeters S.H."/>
            <person name="Rast P."/>
            <person name="Heuer A."/>
            <person name="Jetten M.S.M."/>
            <person name="Rohde M."/>
            <person name="Jogler C."/>
        </authorList>
    </citation>
    <scope>NUCLEOTIDE SEQUENCE [LARGE SCALE GENOMIC DNA]</scope>
    <source>
        <strain evidence="1 2">Poly21</strain>
    </source>
</reference>
<dbReference type="RefSeq" id="WP_302117228.1">
    <property type="nucleotide sequence ID" value="NZ_SJPU01000001.1"/>
</dbReference>
<dbReference type="AlphaFoldDB" id="A0A5C6C260"/>
<comment type="caution">
    <text evidence="1">The sequence shown here is derived from an EMBL/GenBank/DDBJ whole genome shotgun (WGS) entry which is preliminary data.</text>
</comment>
<dbReference type="Proteomes" id="UP000319908">
    <property type="component" value="Unassembled WGS sequence"/>
</dbReference>
<keyword evidence="2" id="KW-1185">Reference proteome</keyword>
<dbReference type="EMBL" id="SJPU01000001">
    <property type="protein sequence ID" value="TWU18252.1"/>
    <property type="molecule type" value="Genomic_DNA"/>
</dbReference>
<name>A0A5C6C260_9BACT</name>
<evidence type="ECO:0000313" key="2">
    <source>
        <dbReference type="Proteomes" id="UP000319908"/>
    </source>
</evidence>
<sequence length="42" mass="4917">MFKGFVRSIRVYRGFRSGEPGVRDFQGMSVASEIFVMLMQLW</sequence>
<accession>A0A5C6C260</accession>
<evidence type="ECO:0000313" key="1">
    <source>
        <dbReference type="EMBL" id="TWU18252.1"/>
    </source>
</evidence>
<proteinExistence type="predicted"/>
<protein>
    <submittedName>
        <fullName evidence="1">Uncharacterized protein</fullName>
    </submittedName>
</protein>
<gene>
    <name evidence="1" type="ORF">Poly21_04070</name>
</gene>